<dbReference type="Gene3D" id="3.40.50.150">
    <property type="entry name" value="Vaccinia Virus protein VP39"/>
    <property type="match status" value="1"/>
</dbReference>
<gene>
    <name evidence="6" type="ORF">GMARGA_LOCUS38870</name>
</gene>
<dbReference type="EMBL" id="CAJVQB010089517">
    <property type="protein sequence ID" value="CAG8847837.1"/>
    <property type="molecule type" value="Genomic_DNA"/>
</dbReference>
<keyword evidence="2" id="KW-0489">Methyltransferase</keyword>
<proteinExistence type="inferred from homology"/>
<evidence type="ECO:0000313" key="6">
    <source>
        <dbReference type="EMBL" id="CAG8847837.1"/>
    </source>
</evidence>
<keyword evidence="3" id="KW-0808">Transferase</keyword>
<evidence type="ECO:0000256" key="3">
    <source>
        <dbReference type="ARBA" id="ARBA00022679"/>
    </source>
</evidence>
<dbReference type="InterPro" id="IPR002941">
    <property type="entry name" value="DNA_methylase_N4/N6"/>
</dbReference>
<comment type="similarity">
    <text evidence="1">Belongs to the N(4)/N(6)-methyltransferase family.</text>
</comment>
<keyword evidence="7" id="KW-1185">Reference proteome</keyword>
<evidence type="ECO:0000259" key="4">
    <source>
        <dbReference type="Pfam" id="PF01555"/>
    </source>
</evidence>
<protein>
    <submittedName>
        <fullName evidence="6">2840_t:CDS:1</fullName>
    </submittedName>
</protein>
<dbReference type="PROSITE" id="PS00092">
    <property type="entry name" value="N6_MTASE"/>
    <property type="match status" value="1"/>
</dbReference>
<evidence type="ECO:0000313" key="7">
    <source>
        <dbReference type="Proteomes" id="UP000789901"/>
    </source>
</evidence>
<comment type="caution">
    <text evidence="6">The sequence shown here is derived from an EMBL/GenBank/DDBJ whole genome shotgun (WGS) entry which is preliminary data.</text>
</comment>
<accession>A0ABN7X7K9</accession>
<sequence length="302" mass="35075">MNVLEILTQLLKEDERLIVDGRLAKNKIIELALQLDKDLLKLLLSSPEIKKLFFTEVENILIFDKVKFQSFVSNKQFLPGSFTEYKINIGLFANGNYLADSREVVLVWPYKDFLTNFQKYDCGKEVPMNDISLNDNLIIKGNNLLSLYSLKEKYRGKIKLIYIDPPYNPDSKSNTFVYNNGFNESTWLTFMKNRLEVAKELLTNDGCLIVAIDEKELAELKILLKEIFRSYEIHCITIVHMPQGTQSVNFAYIHEYAIFVIPEDNLRSDAKNCFYPIIVENEARFYLIPGGYGLNIVSFRFR</sequence>
<dbReference type="InterPro" id="IPR029063">
    <property type="entry name" value="SAM-dependent_MTases_sf"/>
</dbReference>
<feature type="domain" description="Type III restriction/modification enzyme methylation subunit" evidence="5">
    <location>
        <begin position="36"/>
        <end position="91"/>
    </location>
</feature>
<dbReference type="Pfam" id="PF12564">
    <property type="entry name" value="TypeIII_RM_meth"/>
    <property type="match status" value="1"/>
</dbReference>
<dbReference type="Proteomes" id="UP000789901">
    <property type="component" value="Unassembled WGS sequence"/>
</dbReference>
<reference evidence="6 7" key="1">
    <citation type="submission" date="2021-06" db="EMBL/GenBank/DDBJ databases">
        <authorList>
            <person name="Kallberg Y."/>
            <person name="Tangrot J."/>
            <person name="Rosling A."/>
        </authorList>
    </citation>
    <scope>NUCLEOTIDE SEQUENCE [LARGE SCALE GENOMIC DNA]</scope>
    <source>
        <strain evidence="6 7">120-4 pot B 10/14</strain>
    </source>
</reference>
<evidence type="ECO:0000259" key="5">
    <source>
        <dbReference type="Pfam" id="PF12564"/>
    </source>
</evidence>
<feature type="non-terminal residue" evidence="6">
    <location>
        <position position="302"/>
    </location>
</feature>
<evidence type="ECO:0000256" key="2">
    <source>
        <dbReference type="ARBA" id="ARBA00022603"/>
    </source>
</evidence>
<evidence type="ECO:0000256" key="1">
    <source>
        <dbReference type="ARBA" id="ARBA00006594"/>
    </source>
</evidence>
<feature type="domain" description="DNA methylase N-4/N-6" evidence="4">
    <location>
        <begin position="158"/>
        <end position="260"/>
    </location>
</feature>
<name>A0ABN7X7K9_GIGMA</name>
<organism evidence="6 7">
    <name type="scientific">Gigaspora margarita</name>
    <dbReference type="NCBI Taxonomy" id="4874"/>
    <lineage>
        <taxon>Eukaryota</taxon>
        <taxon>Fungi</taxon>
        <taxon>Fungi incertae sedis</taxon>
        <taxon>Mucoromycota</taxon>
        <taxon>Glomeromycotina</taxon>
        <taxon>Glomeromycetes</taxon>
        <taxon>Diversisporales</taxon>
        <taxon>Gigasporaceae</taxon>
        <taxon>Gigaspora</taxon>
    </lineage>
</organism>
<dbReference type="InterPro" id="IPR002052">
    <property type="entry name" value="DNA_methylase_N6_adenine_CS"/>
</dbReference>
<dbReference type="InterPro" id="IPR022221">
    <property type="entry name" value="TypeIII_RM_meth"/>
</dbReference>
<dbReference type="Pfam" id="PF01555">
    <property type="entry name" value="N6_N4_Mtase"/>
    <property type="match status" value="1"/>
</dbReference>
<dbReference type="SUPFAM" id="SSF53335">
    <property type="entry name" value="S-adenosyl-L-methionine-dependent methyltransferases"/>
    <property type="match status" value="1"/>
</dbReference>